<evidence type="ECO:0000313" key="4">
    <source>
        <dbReference type="RefSeq" id="XP_017302733.2"/>
    </source>
</evidence>
<proteinExistence type="predicted"/>
<organism evidence="3 4">
    <name type="scientific">Diaphorina citri</name>
    <name type="common">Asian citrus psyllid</name>
    <dbReference type="NCBI Taxonomy" id="121845"/>
    <lineage>
        <taxon>Eukaryota</taxon>
        <taxon>Metazoa</taxon>
        <taxon>Ecdysozoa</taxon>
        <taxon>Arthropoda</taxon>
        <taxon>Hexapoda</taxon>
        <taxon>Insecta</taxon>
        <taxon>Pterygota</taxon>
        <taxon>Neoptera</taxon>
        <taxon>Paraneoptera</taxon>
        <taxon>Hemiptera</taxon>
        <taxon>Sternorrhyncha</taxon>
        <taxon>Psylloidea</taxon>
        <taxon>Psyllidae</taxon>
        <taxon>Diaphorininae</taxon>
        <taxon>Diaphorina</taxon>
    </lineage>
</organism>
<evidence type="ECO:0000256" key="1">
    <source>
        <dbReference type="SAM" id="Coils"/>
    </source>
</evidence>
<keyword evidence="3" id="KW-1185">Reference proteome</keyword>
<dbReference type="RefSeq" id="XP_017302733.2">
    <property type="nucleotide sequence ID" value="XM_017447244.2"/>
</dbReference>
<dbReference type="KEGG" id="dci:108253382"/>
<protein>
    <submittedName>
        <fullName evidence="4">Uncharacterized protein LOC108253382</fullName>
    </submittedName>
</protein>
<evidence type="ECO:0000256" key="2">
    <source>
        <dbReference type="SAM" id="MobiDB-lite"/>
    </source>
</evidence>
<feature type="coiled-coil region" evidence="1">
    <location>
        <begin position="11"/>
        <end position="147"/>
    </location>
</feature>
<name>A0A1S4EKN9_DIACI</name>
<sequence>MGEVESVSGVLRIVTTERDDLRNKNEKLKIKLKQLTTEIETLKERSRKGKFLIDNLLEEYKEECQKCDDLQQYMRERDLLEENEKLNQQIRQMNDLNESLRSKNEKDDMVEELENDFHNFPNEIEELRAYENKLLQENLNLKEYLQVQKYGKGNGKCRKEKSQPNMLQRAVCNLKKKNRYLRHQLSNMEQADWILPREKKKCKTRPTKQCKHRPGSTKQCKHRPSQQFEFSPTKQCKFEFSPPTKQCKHRPSQQFEFSRTKLERKVSSLVSCDVK</sequence>
<dbReference type="AlphaFoldDB" id="A0A1S4EKN9"/>
<accession>A0A1S4EKN9</accession>
<evidence type="ECO:0000313" key="3">
    <source>
        <dbReference type="Proteomes" id="UP000079169"/>
    </source>
</evidence>
<dbReference type="PaxDb" id="121845-A0A1S4EKN9"/>
<gene>
    <name evidence="4" type="primary">LOC108253382</name>
</gene>
<dbReference type="Proteomes" id="UP000079169">
    <property type="component" value="Unplaced"/>
</dbReference>
<feature type="region of interest" description="Disordered" evidence="2">
    <location>
        <begin position="204"/>
        <end position="224"/>
    </location>
</feature>
<dbReference type="GeneID" id="108253382"/>
<reference evidence="4" key="1">
    <citation type="submission" date="2025-08" db="UniProtKB">
        <authorList>
            <consortium name="RefSeq"/>
        </authorList>
    </citation>
    <scope>IDENTIFICATION</scope>
</reference>
<keyword evidence="1" id="KW-0175">Coiled coil</keyword>